<evidence type="ECO:0000313" key="2">
    <source>
        <dbReference type="EMBL" id="MFB2935705.1"/>
    </source>
</evidence>
<protein>
    <submittedName>
        <fullName evidence="2">Uncharacterized protein</fullName>
    </submittedName>
</protein>
<name>A0ABV4YA70_9CYAN</name>
<dbReference type="RefSeq" id="WP_413257208.1">
    <property type="nucleotide sequence ID" value="NZ_JBHFNS010000043.1"/>
</dbReference>
<organism evidence="2 3">
    <name type="scientific">Floridaenema fluviatile BLCC-F154</name>
    <dbReference type="NCBI Taxonomy" id="3153640"/>
    <lineage>
        <taxon>Bacteria</taxon>
        <taxon>Bacillati</taxon>
        <taxon>Cyanobacteriota</taxon>
        <taxon>Cyanophyceae</taxon>
        <taxon>Oscillatoriophycideae</taxon>
        <taxon>Aerosakkonematales</taxon>
        <taxon>Aerosakkonemataceae</taxon>
        <taxon>Floridanema</taxon>
        <taxon>Floridanema fluviatile</taxon>
    </lineage>
</organism>
<proteinExistence type="predicted"/>
<keyword evidence="3" id="KW-1185">Reference proteome</keyword>
<sequence>MGHLNITATTLLLAVLSFSSQSLHIQAQTITTEKAENSANVNSIISYPVAVANDDHRGSGR</sequence>
<reference evidence="2 3" key="1">
    <citation type="submission" date="2024-09" db="EMBL/GenBank/DDBJ databases">
        <title>Floridaenema gen nov. (Aerosakkonemataceae, Aerosakkonematales ord. nov., Cyanobacteria) from benthic tropical and subtropical fresh waters, with the description of four new species.</title>
        <authorList>
            <person name="Moretto J.A."/>
            <person name="Berthold D.E."/>
            <person name="Lefler F.W."/>
            <person name="Huang I.-S."/>
            <person name="Laughinghouse H. IV."/>
        </authorList>
    </citation>
    <scope>NUCLEOTIDE SEQUENCE [LARGE SCALE GENOMIC DNA]</scope>
    <source>
        <strain evidence="2 3">BLCC-F154</strain>
    </source>
</reference>
<keyword evidence="1" id="KW-0732">Signal</keyword>
<feature type="chain" id="PRO_5045886972" evidence="1">
    <location>
        <begin position="28"/>
        <end position="61"/>
    </location>
</feature>
<evidence type="ECO:0000256" key="1">
    <source>
        <dbReference type="SAM" id="SignalP"/>
    </source>
</evidence>
<comment type="caution">
    <text evidence="2">The sequence shown here is derived from an EMBL/GenBank/DDBJ whole genome shotgun (WGS) entry which is preliminary data.</text>
</comment>
<feature type="signal peptide" evidence="1">
    <location>
        <begin position="1"/>
        <end position="27"/>
    </location>
</feature>
<gene>
    <name evidence="2" type="ORF">ACE1B6_10665</name>
</gene>
<accession>A0ABV4YA70</accession>
<evidence type="ECO:0000313" key="3">
    <source>
        <dbReference type="Proteomes" id="UP001576776"/>
    </source>
</evidence>
<dbReference type="EMBL" id="JBHFNS010000043">
    <property type="protein sequence ID" value="MFB2935705.1"/>
    <property type="molecule type" value="Genomic_DNA"/>
</dbReference>
<dbReference type="Proteomes" id="UP001576776">
    <property type="component" value="Unassembled WGS sequence"/>
</dbReference>